<feature type="transmembrane region" description="Helical" evidence="2">
    <location>
        <begin position="34"/>
        <end position="57"/>
    </location>
</feature>
<dbReference type="Proteomes" id="UP001189429">
    <property type="component" value="Unassembled WGS sequence"/>
</dbReference>
<reference evidence="3" key="1">
    <citation type="submission" date="2023-10" db="EMBL/GenBank/DDBJ databases">
        <authorList>
            <person name="Chen Y."/>
            <person name="Shah S."/>
            <person name="Dougan E. K."/>
            <person name="Thang M."/>
            <person name="Chan C."/>
        </authorList>
    </citation>
    <scope>NUCLEOTIDE SEQUENCE [LARGE SCALE GENOMIC DNA]</scope>
</reference>
<keyword evidence="4" id="KW-1185">Reference proteome</keyword>
<feature type="region of interest" description="Disordered" evidence="1">
    <location>
        <begin position="1"/>
        <end position="25"/>
    </location>
</feature>
<feature type="transmembrane region" description="Helical" evidence="2">
    <location>
        <begin position="69"/>
        <end position="87"/>
    </location>
</feature>
<accession>A0ABN9S878</accession>
<feature type="non-terminal residue" evidence="3">
    <location>
        <position position="204"/>
    </location>
</feature>
<evidence type="ECO:0000313" key="4">
    <source>
        <dbReference type="Proteomes" id="UP001189429"/>
    </source>
</evidence>
<evidence type="ECO:0000313" key="3">
    <source>
        <dbReference type="EMBL" id="CAK0828086.1"/>
    </source>
</evidence>
<proteinExistence type="predicted"/>
<keyword evidence="2" id="KW-1133">Transmembrane helix</keyword>
<gene>
    <name evidence="3" type="ORF">PCOR1329_LOCUS27429</name>
</gene>
<name>A0ABN9S878_9DINO</name>
<keyword evidence="2" id="KW-0472">Membrane</keyword>
<keyword evidence="2" id="KW-0812">Transmembrane</keyword>
<comment type="caution">
    <text evidence="3">The sequence shown here is derived from an EMBL/GenBank/DDBJ whole genome shotgun (WGS) entry which is preliminary data.</text>
</comment>
<evidence type="ECO:0000256" key="1">
    <source>
        <dbReference type="SAM" id="MobiDB-lite"/>
    </source>
</evidence>
<evidence type="ECO:0000256" key="2">
    <source>
        <dbReference type="SAM" id="Phobius"/>
    </source>
</evidence>
<feature type="transmembrane region" description="Helical" evidence="2">
    <location>
        <begin position="155"/>
        <end position="176"/>
    </location>
</feature>
<protein>
    <recommendedName>
        <fullName evidence="5">Protein RFT1 homolog</fullName>
    </recommendedName>
</protein>
<sequence>MGKRGDRDLEEPTPDTDEDEEEGGRGARRGCLRVALFTLAASALSASLLAATAGALWAPEAPPDAPFSGLLLLLCALLGERCLLLTAEAFGLKVWVALLACLRAASAALGAALLLAPAPQGAVDAAAAASGASAAAAAGAPSEDAAPPAPVDTTIVWYAALSAVVAGLQLVAPSPARPRRPPRWARGAPTCEQSLVLLTIAAGA</sequence>
<organism evidence="3 4">
    <name type="scientific">Prorocentrum cordatum</name>
    <dbReference type="NCBI Taxonomy" id="2364126"/>
    <lineage>
        <taxon>Eukaryota</taxon>
        <taxon>Sar</taxon>
        <taxon>Alveolata</taxon>
        <taxon>Dinophyceae</taxon>
        <taxon>Prorocentrales</taxon>
        <taxon>Prorocentraceae</taxon>
        <taxon>Prorocentrum</taxon>
    </lineage>
</organism>
<feature type="transmembrane region" description="Helical" evidence="2">
    <location>
        <begin position="94"/>
        <end position="116"/>
    </location>
</feature>
<evidence type="ECO:0008006" key="5">
    <source>
        <dbReference type="Google" id="ProtNLM"/>
    </source>
</evidence>
<dbReference type="EMBL" id="CAUYUJ010009938">
    <property type="protein sequence ID" value="CAK0828086.1"/>
    <property type="molecule type" value="Genomic_DNA"/>
</dbReference>
<feature type="compositionally biased region" description="Acidic residues" evidence="1">
    <location>
        <begin position="8"/>
        <end position="22"/>
    </location>
</feature>